<evidence type="ECO:0000256" key="3">
    <source>
        <dbReference type="ARBA" id="ARBA00022723"/>
    </source>
</evidence>
<dbReference type="PIRSF" id="PIRSF004761">
    <property type="entry name" value="Hydrgn_mat_HypA"/>
    <property type="match status" value="1"/>
</dbReference>
<gene>
    <name evidence="5" type="primary">hypA</name>
    <name evidence="6" type="ORF">GAH_00192</name>
</gene>
<keyword evidence="2 5" id="KW-0533">Nickel</keyword>
<feature type="binding site" evidence="5">
    <location>
        <position position="2"/>
    </location>
    <ligand>
        <name>Ni(2+)</name>
        <dbReference type="ChEBI" id="CHEBI:49786"/>
    </ligand>
</feature>
<dbReference type="AlphaFoldDB" id="A0A0F7DC95"/>
<keyword evidence="7" id="KW-1185">Reference proteome</keyword>
<dbReference type="KEGG" id="gah:GAH_00192"/>
<dbReference type="GeneID" id="24802780"/>
<dbReference type="PANTHER" id="PTHR34535">
    <property type="entry name" value="HYDROGENASE MATURATION FACTOR HYPA"/>
    <property type="match status" value="1"/>
</dbReference>
<feature type="binding site" evidence="5">
    <location>
        <position position="87"/>
    </location>
    <ligand>
        <name>Zn(2+)</name>
        <dbReference type="ChEBI" id="CHEBI:29105"/>
    </ligand>
</feature>
<reference evidence="6 7" key="1">
    <citation type="submission" date="2015-04" db="EMBL/GenBank/DDBJ databases">
        <title>The complete genome sequence of the hyperthermophilic, obligate iron-reducing archaeon Geoglobus ahangari strain 234T.</title>
        <authorList>
            <person name="Manzella M.P."/>
            <person name="Holmes D.E."/>
            <person name="Rocheleau J.M."/>
            <person name="Chung A."/>
            <person name="Reguera G."/>
            <person name="Kashefi K."/>
        </authorList>
    </citation>
    <scope>NUCLEOTIDE SEQUENCE [LARGE SCALE GENOMIC DNA]</scope>
    <source>
        <strain evidence="6 7">234</strain>
    </source>
</reference>
<dbReference type="RefSeq" id="WP_048094279.1">
    <property type="nucleotide sequence ID" value="NZ_CP011267.1"/>
</dbReference>
<comment type="function">
    <text evidence="5">Involved in the maturation of [NiFe] hydrogenases. Required for nickel insertion into the metal center of the hydrogenase.</text>
</comment>
<proteinExistence type="inferred from homology"/>
<evidence type="ECO:0000256" key="2">
    <source>
        <dbReference type="ARBA" id="ARBA00022596"/>
    </source>
</evidence>
<accession>A0A0F7DC95</accession>
<dbReference type="NCBIfam" id="TIGR00100">
    <property type="entry name" value="hypA"/>
    <property type="match status" value="1"/>
</dbReference>
<name>A0A0F7DC95_9EURY</name>
<dbReference type="PROSITE" id="PS01249">
    <property type="entry name" value="HYPA"/>
    <property type="match status" value="1"/>
</dbReference>
<comment type="similarity">
    <text evidence="1 5">Belongs to the HypA/HybF family.</text>
</comment>
<sequence length="115" mass="12669">MHEMSYAEAILEQVVRLAKENGAKEVKKIKLVIGELLLINPNQLTFCLNAISRGTPMEGAEVEIEFVKPDIRCIKCGRQYDVPLGVCECGGFVSVNGGKEMILKSVVMEVEDAQN</sequence>
<feature type="binding site" evidence="5">
    <location>
        <position position="76"/>
    </location>
    <ligand>
        <name>Zn(2+)</name>
        <dbReference type="ChEBI" id="CHEBI:29105"/>
    </ligand>
</feature>
<dbReference type="InterPro" id="IPR000688">
    <property type="entry name" value="HypA/HybF"/>
</dbReference>
<evidence type="ECO:0000256" key="1">
    <source>
        <dbReference type="ARBA" id="ARBA00010748"/>
    </source>
</evidence>
<organism evidence="6 7">
    <name type="scientific">Geoglobus ahangari</name>
    <dbReference type="NCBI Taxonomy" id="113653"/>
    <lineage>
        <taxon>Archaea</taxon>
        <taxon>Methanobacteriati</taxon>
        <taxon>Methanobacteriota</taxon>
        <taxon>Archaeoglobi</taxon>
        <taxon>Archaeoglobales</taxon>
        <taxon>Archaeoglobaceae</taxon>
        <taxon>Geoglobus</taxon>
    </lineage>
</organism>
<keyword evidence="4 5" id="KW-0862">Zinc</keyword>
<dbReference type="PANTHER" id="PTHR34535:SF3">
    <property type="entry name" value="HYDROGENASE MATURATION FACTOR HYPA"/>
    <property type="match status" value="1"/>
</dbReference>
<dbReference type="HOGENOM" id="CLU_126929_2_1_2"/>
<protein>
    <recommendedName>
        <fullName evidence="5">Hydrogenase maturation factor HypA</fullName>
    </recommendedName>
</protein>
<feature type="binding site" evidence="5">
    <location>
        <position position="73"/>
    </location>
    <ligand>
        <name>Zn(2+)</name>
        <dbReference type="ChEBI" id="CHEBI:29105"/>
    </ligand>
</feature>
<dbReference type="OrthoDB" id="36835at2157"/>
<dbReference type="STRING" id="113653.GAH_00192"/>
<keyword evidence="3 5" id="KW-0479">Metal-binding</keyword>
<dbReference type="Pfam" id="PF01155">
    <property type="entry name" value="HypA"/>
    <property type="match status" value="1"/>
</dbReference>
<feature type="binding site" evidence="5">
    <location>
        <position position="89"/>
    </location>
    <ligand>
        <name>Zn(2+)</name>
        <dbReference type="ChEBI" id="CHEBI:29105"/>
    </ligand>
</feature>
<dbReference type="InterPro" id="IPR020538">
    <property type="entry name" value="Hydgase_Ni_incorp_HypA/HybF_CS"/>
</dbReference>
<dbReference type="Gene3D" id="3.30.2320.80">
    <property type="match status" value="1"/>
</dbReference>
<dbReference type="GO" id="GO:0016151">
    <property type="term" value="F:nickel cation binding"/>
    <property type="evidence" value="ECO:0007669"/>
    <property type="project" value="UniProtKB-UniRule"/>
</dbReference>
<evidence type="ECO:0000313" key="6">
    <source>
        <dbReference type="EMBL" id="AKG92451.1"/>
    </source>
</evidence>
<dbReference type="InParanoid" id="A0A0F7DC95"/>
<evidence type="ECO:0000256" key="5">
    <source>
        <dbReference type="HAMAP-Rule" id="MF_00213"/>
    </source>
</evidence>
<dbReference type="GO" id="GO:0008270">
    <property type="term" value="F:zinc ion binding"/>
    <property type="evidence" value="ECO:0007669"/>
    <property type="project" value="UniProtKB-UniRule"/>
</dbReference>
<dbReference type="Proteomes" id="UP000034723">
    <property type="component" value="Chromosome"/>
</dbReference>
<dbReference type="GO" id="GO:0051604">
    <property type="term" value="P:protein maturation"/>
    <property type="evidence" value="ECO:0007669"/>
    <property type="project" value="InterPro"/>
</dbReference>
<evidence type="ECO:0000313" key="7">
    <source>
        <dbReference type="Proteomes" id="UP000034723"/>
    </source>
</evidence>
<evidence type="ECO:0000256" key="4">
    <source>
        <dbReference type="ARBA" id="ARBA00022833"/>
    </source>
</evidence>
<dbReference type="EMBL" id="CP011267">
    <property type="protein sequence ID" value="AKG92451.1"/>
    <property type="molecule type" value="Genomic_DNA"/>
</dbReference>
<dbReference type="HAMAP" id="MF_00213">
    <property type="entry name" value="HypA_HybF"/>
    <property type="match status" value="1"/>
</dbReference>